<dbReference type="GO" id="GO:0046872">
    <property type="term" value="F:metal ion binding"/>
    <property type="evidence" value="ECO:0007669"/>
    <property type="project" value="UniProtKB-KW"/>
</dbReference>
<comment type="similarity">
    <text evidence="1">Belongs to the Gfa family.</text>
</comment>
<dbReference type="SUPFAM" id="SSF51316">
    <property type="entry name" value="Mss4-like"/>
    <property type="match status" value="1"/>
</dbReference>
<dbReference type="EMBL" id="JAAOLE020000001">
    <property type="protein sequence ID" value="NVI48338.1"/>
    <property type="molecule type" value="Genomic_DNA"/>
</dbReference>
<evidence type="ECO:0000256" key="3">
    <source>
        <dbReference type="ARBA" id="ARBA00022833"/>
    </source>
</evidence>
<proteinExistence type="inferred from homology"/>
<reference evidence="5" key="1">
    <citation type="submission" date="2020-06" db="EMBL/GenBank/DDBJ databases">
        <title>Whole Genome Sequence of Bradyrhizobium sp. Strain 1S1.</title>
        <authorList>
            <person name="Bromfield E.S.P."/>
            <person name="Cloutier S."/>
        </authorList>
    </citation>
    <scope>NUCLEOTIDE SEQUENCE [LARGE SCALE GENOMIC DNA]</scope>
    <source>
        <strain evidence="5">1S1</strain>
    </source>
</reference>
<accession>A0A973W648</accession>
<dbReference type="InterPro" id="IPR016084">
    <property type="entry name" value="Haem_Oase-like_multi-hlx"/>
</dbReference>
<gene>
    <name evidence="5" type="ORF">HAP48_036845</name>
</gene>
<evidence type="ECO:0000259" key="4">
    <source>
        <dbReference type="PROSITE" id="PS51891"/>
    </source>
</evidence>
<dbReference type="PROSITE" id="PS51891">
    <property type="entry name" value="CENP_V_GFA"/>
    <property type="match status" value="1"/>
</dbReference>
<dbReference type="Gene3D" id="2.170.150.70">
    <property type="match status" value="1"/>
</dbReference>
<dbReference type="GO" id="GO:0016846">
    <property type="term" value="F:carbon-sulfur lyase activity"/>
    <property type="evidence" value="ECO:0007669"/>
    <property type="project" value="InterPro"/>
</dbReference>
<feature type="domain" description="CENP-V/GFA" evidence="4">
    <location>
        <begin position="270"/>
        <end position="371"/>
    </location>
</feature>
<keyword evidence="2" id="KW-0479">Metal-binding</keyword>
<dbReference type="SUPFAM" id="SSF48613">
    <property type="entry name" value="Heme oxygenase-like"/>
    <property type="match status" value="1"/>
</dbReference>
<evidence type="ECO:0000256" key="2">
    <source>
        <dbReference type="ARBA" id="ARBA00022723"/>
    </source>
</evidence>
<evidence type="ECO:0000256" key="1">
    <source>
        <dbReference type="ARBA" id="ARBA00005495"/>
    </source>
</evidence>
<dbReference type="RefSeq" id="WP_165125944.1">
    <property type="nucleotide sequence ID" value="NZ_CP088285.1"/>
</dbReference>
<dbReference type="PANTHER" id="PTHR28620">
    <property type="entry name" value="CENTROMERE PROTEIN V"/>
    <property type="match status" value="1"/>
</dbReference>
<sequence>MTSSRASEFALDQPPQISVHEYLTQKARALFGPHPFAAAMSKDQIVSLIPEYLAMSQAFPYLQAGSQKDLVFAAMHSNRDLPRHVELTSVVANFICWDETGGHSRVLRAANAALPDILATEQFHSNLFRKDASRRLGGAVKPNYSPTTKRYLHSLYAGLSSKDPVVRCAYMVAFELHAAEMIQSLSATVVKTFDVEADDLEYFRVHVVVEDPAEKYHGEMTSRLIGEIVPADSSSRFFDEFDRAYRHSLEWCRDLLAGFSLEGDGAEIRHHGRCHCGSVKFYVRAPRVLSAVRCNCSICQMLKFLHLLVPGDKLGIECGEEFLTSYQFNKNVARHTFCRICGVKPFYRPRSSPSGFSVNIGCLDKRTIESV</sequence>
<keyword evidence="3" id="KW-0862">Zinc</keyword>
<dbReference type="InterPro" id="IPR011057">
    <property type="entry name" value="Mss4-like_sf"/>
</dbReference>
<dbReference type="PANTHER" id="PTHR28620:SF1">
    <property type="entry name" value="CENP-V_GFA DOMAIN-CONTAINING PROTEIN"/>
    <property type="match status" value="1"/>
</dbReference>
<dbReference type="Pfam" id="PF04828">
    <property type="entry name" value="GFA"/>
    <property type="match status" value="1"/>
</dbReference>
<protein>
    <submittedName>
        <fullName evidence="5">GFA family protein</fullName>
    </submittedName>
</protein>
<dbReference type="Gene3D" id="1.20.910.10">
    <property type="entry name" value="Heme oxygenase-like"/>
    <property type="match status" value="1"/>
</dbReference>
<dbReference type="InterPro" id="IPR006913">
    <property type="entry name" value="CENP-V/GFA"/>
</dbReference>
<dbReference type="InterPro" id="IPR052355">
    <property type="entry name" value="CENP-V-like"/>
</dbReference>
<dbReference type="AlphaFoldDB" id="A0A973W648"/>
<evidence type="ECO:0000313" key="5">
    <source>
        <dbReference type="EMBL" id="NVI48338.1"/>
    </source>
</evidence>
<organism evidence="5">
    <name type="scientific">Bradyrhizobium septentrionale</name>
    <dbReference type="NCBI Taxonomy" id="1404411"/>
    <lineage>
        <taxon>Bacteria</taxon>
        <taxon>Pseudomonadati</taxon>
        <taxon>Pseudomonadota</taxon>
        <taxon>Alphaproteobacteria</taxon>
        <taxon>Hyphomicrobiales</taxon>
        <taxon>Nitrobacteraceae</taxon>
        <taxon>Bradyrhizobium</taxon>
    </lineage>
</organism>
<name>A0A973W648_9BRAD</name>
<comment type="caution">
    <text evidence="5">The sequence shown here is derived from an EMBL/GenBank/DDBJ whole genome shotgun (WGS) entry which is preliminary data.</text>
</comment>